<gene>
    <name evidence="2" type="ORF">QSP1433_LOCUS16265</name>
</gene>
<evidence type="ECO:0000256" key="1">
    <source>
        <dbReference type="SAM" id="MobiDB-lite"/>
    </source>
</evidence>
<sequence length="333" mass="37116">MGKVIAEEKVDTKAEMAPQCGNGPPLRVKVTEDPGSTFYKDEGGKANHLTTAIILEDFKNSKAQHIGRVVMKPRLCYENGRDVEDGPEIFTVLSMEPKSITTTDQRILVKFRIEKVSRRKDGQRFKVRFDLDEQLSTPLCREVKPAFTSPVCVLSKRKFPSLHHDGHGSLSVPQKKLSAAKRSKSSSKNMLSASMMSGARRGSHQISKSEMVTLETVMAMRRTIALLESKVSTLTDRVQFLEKENVVKKERSDSISNNSQCSSGSTCDGCDYPDPAHVSSDTINIGKFALDYEDHDMLCSIGEFTPRNGLKRVSSNDMMFNFGLPSSMEPDYY</sequence>
<feature type="compositionally biased region" description="Low complexity" evidence="1">
    <location>
        <begin position="186"/>
        <end position="197"/>
    </location>
</feature>
<feature type="region of interest" description="Disordered" evidence="1">
    <location>
        <begin position="163"/>
        <end position="204"/>
    </location>
</feature>
<accession>A0A7S2SNQ5</accession>
<organism evidence="2">
    <name type="scientific">Mucochytrium quahogii</name>
    <dbReference type="NCBI Taxonomy" id="96639"/>
    <lineage>
        <taxon>Eukaryota</taxon>
        <taxon>Sar</taxon>
        <taxon>Stramenopiles</taxon>
        <taxon>Bigyra</taxon>
        <taxon>Labyrinthulomycetes</taxon>
        <taxon>Thraustochytrida</taxon>
        <taxon>Thraustochytriidae</taxon>
        <taxon>Mucochytrium</taxon>
    </lineage>
</organism>
<reference evidence="2" key="1">
    <citation type="submission" date="2021-01" db="EMBL/GenBank/DDBJ databases">
        <authorList>
            <person name="Corre E."/>
            <person name="Pelletier E."/>
            <person name="Niang G."/>
            <person name="Scheremetjew M."/>
            <person name="Finn R."/>
            <person name="Kale V."/>
            <person name="Holt S."/>
            <person name="Cochrane G."/>
            <person name="Meng A."/>
            <person name="Brown T."/>
            <person name="Cohen L."/>
        </authorList>
    </citation>
    <scope>NUCLEOTIDE SEQUENCE</scope>
    <source>
        <strain evidence="2">NY070348D</strain>
    </source>
</reference>
<evidence type="ECO:0000313" key="2">
    <source>
        <dbReference type="EMBL" id="CAD9705458.1"/>
    </source>
</evidence>
<dbReference type="EMBL" id="HBHK01025897">
    <property type="protein sequence ID" value="CAD9705458.1"/>
    <property type="molecule type" value="Transcribed_RNA"/>
</dbReference>
<dbReference type="AlphaFoldDB" id="A0A7S2SNQ5"/>
<proteinExistence type="predicted"/>
<protein>
    <submittedName>
        <fullName evidence="2">Uncharacterized protein</fullName>
    </submittedName>
</protein>
<name>A0A7S2SNQ5_9STRA</name>